<reference evidence="2" key="2">
    <citation type="journal article" date="2015" name="Fish Shellfish Immunol.">
        <title>Early steps in the European eel (Anguilla anguilla)-Vibrio vulnificus interaction in the gills: Role of the RtxA13 toxin.</title>
        <authorList>
            <person name="Callol A."/>
            <person name="Pajuelo D."/>
            <person name="Ebbesson L."/>
            <person name="Teles M."/>
            <person name="MacKenzie S."/>
            <person name="Amaro C."/>
        </authorList>
    </citation>
    <scope>NUCLEOTIDE SEQUENCE</scope>
</reference>
<reference evidence="2" key="1">
    <citation type="submission" date="2014-11" db="EMBL/GenBank/DDBJ databases">
        <authorList>
            <person name="Amaro Gonzalez C."/>
        </authorList>
    </citation>
    <scope>NUCLEOTIDE SEQUENCE</scope>
</reference>
<keyword evidence="1" id="KW-0472">Membrane</keyword>
<accession>A0A0E9RYJ9</accession>
<keyword evidence="1" id="KW-1133">Transmembrane helix</keyword>
<dbReference type="EMBL" id="GBXM01074401">
    <property type="protein sequence ID" value="JAH34176.1"/>
    <property type="molecule type" value="Transcribed_RNA"/>
</dbReference>
<evidence type="ECO:0000313" key="2">
    <source>
        <dbReference type="EMBL" id="JAH34176.1"/>
    </source>
</evidence>
<keyword evidence="1" id="KW-0812">Transmembrane</keyword>
<evidence type="ECO:0000256" key="1">
    <source>
        <dbReference type="SAM" id="Phobius"/>
    </source>
</evidence>
<proteinExistence type="predicted"/>
<dbReference type="AlphaFoldDB" id="A0A0E9RYJ9"/>
<name>A0A0E9RYJ9_ANGAN</name>
<organism evidence="2">
    <name type="scientific">Anguilla anguilla</name>
    <name type="common">European freshwater eel</name>
    <name type="synonym">Muraena anguilla</name>
    <dbReference type="NCBI Taxonomy" id="7936"/>
    <lineage>
        <taxon>Eukaryota</taxon>
        <taxon>Metazoa</taxon>
        <taxon>Chordata</taxon>
        <taxon>Craniata</taxon>
        <taxon>Vertebrata</taxon>
        <taxon>Euteleostomi</taxon>
        <taxon>Actinopterygii</taxon>
        <taxon>Neopterygii</taxon>
        <taxon>Teleostei</taxon>
        <taxon>Anguilliformes</taxon>
        <taxon>Anguillidae</taxon>
        <taxon>Anguilla</taxon>
    </lineage>
</organism>
<sequence>MYATTTVTPSYCFSTYTPALLGIYVFVKLEKSGWKGRCGLNRRAPSSWRKETA</sequence>
<feature type="transmembrane region" description="Helical" evidence="1">
    <location>
        <begin position="6"/>
        <end position="27"/>
    </location>
</feature>
<protein>
    <submittedName>
        <fullName evidence="2">Uncharacterized protein</fullName>
    </submittedName>
</protein>